<evidence type="ECO:0000313" key="3">
    <source>
        <dbReference type="EMBL" id="MEM5420637.1"/>
    </source>
</evidence>
<organism evidence="3 4">
    <name type="scientific">Paraburkholderia ferrariae</name>
    <dbReference type="NCBI Taxonomy" id="386056"/>
    <lineage>
        <taxon>Bacteria</taxon>
        <taxon>Pseudomonadati</taxon>
        <taxon>Pseudomonadota</taxon>
        <taxon>Betaproteobacteria</taxon>
        <taxon>Burkholderiales</taxon>
        <taxon>Burkholderiaceae</taxon>
        <taxon>Paraburkholderia</taxon>
    </lineage>
</organism>
<dbReference type="InterPro" id="IPR037049">
    <property type="entry name" value="DUF1214_C_sf"/>
</dbReference>
<dbReference type="EMBL" id="JAYMRV010000002">
    <property type="protein sequence ID" value="MEM5420637.1"/>
    <property type="molecule type" value="Genomic_DNA"/>
</dbReference>
<evidence type="ECO:0000259" key="2">
    <source>
        <dbReference type="Pfam" id="PF06863"/>
    </source>
</evidence>
<sequence length="455" mass="49535">MTSSIESPETPANSATGTENADYDLAVEAVQFALPLYEMARMRSATCPRVDHAGRYAGDSPETLKRWANEWFHTRVLLGPQHRRVVTPNNDTLYSSAWFDLSDGPLVIRVPAMNTRYYVLGLLDLYTNPFGYIGTRTTGNEAGAFFLHGPEWHGEVPAGMRAMACPTDTVWLIGRILVDGEADLAAGVHLQDQLTVEPAPGSAAQIPKLIDAGVQPTEMLGNAERFAQVVNRLLADHPPPREAQAVVARFAACGIGAPCMDNVLDPAQRDALERALAHATHELAGEPPLALGGGWALPVDVRATFGENYRERAQVALCYIGALGIEEAMYITADTDANGATLDGNASYVLHFAPSNLPAVDAFWSLTAYEKATYMLAENAIGRYSLGDRTRGLEYDADGGLRIAISANMPSDPTLRRNWLPAPNDRFYLALRLYVPRETHLARTFVYPPIARQAA</sequence>
<protein>
    <submittedName>
        <fullName evidence="3">DUF1254 domain-containing protein</fullName>
    </submittedName>
</protein>
<gene>
    <name evidence="3" type="ORF">VSR73_06105</name>
</gene>
<comment type="caution">
    <text evidence="3">The sequence shown here is derived from an EMBL/GenBank/DDBJ whole genome shotgun (WGS) entry which is preliminary data.</text>
</comment>
<dbReference type="PANTHER" id="PTHR36509">
    <property type="entry name" value="BLL3101 PROTEIN"/>
    <property type="match status" value="1"/>
</dbReference>
<reference evidence="3 4" key="1">
    <citation type="submission" date="2024-01" db="EMBL/GenBank/DDBJ databases">
        <title>The diversity of rhizobia nodulating Mimosa spp. in eleven states of Brazil covering several biomes is determined by host plant, location, and edaphic factors.</title>
        <authorList>
            <person name="Rouws L."/>
            <person name="Barauna A."/>
            <person name="Beukes C."/>
            <person name="De Faria S.M."/>
            <person name="Gross E."/>
            <person name="Dos Reis Junior F.B."/>
            <person name="Simon M."/>
            <person name="Maluk M."/>
            <person name="Odee D.W."/>
            <person name="Kenicer G."/>
            <person name="Young J.P.W."/>
            <person name="Reis V.M."/>
            <person name="Zilli J."/>
            <person name="James E.K."/>
        </authorList>
    </citation>
    <scope>NUCLEOTIDE SEQUENCE [LARGE SCALE GENOMIC DNA]</scope>
    <source>
        <strain evidence="3 4">JPY167</strain>
    </source>
</reference>
<dbReference type="InterPro" id="IPR037050">
    <property type="entry name" value="DUF1254_sf"/>
</dbReference>
<dbReference type="Proteomes" id="UP001489897">
    <property type="component" value="Unassembled WGS sequence"/>
</dbReference>
<dbReference type="InterPro" id="IPR010621">
    <property type="entry name" value="DUF1214"/>
</dbReference>
<name>A0ABU9RLC3_9BURK</name>
<evidence type="ECO:0000259" key="1">
    <source>
        <dbReference type="Pfam" id="PF06742"/>
    </source>
</evidence>
<feature type="domain" description="DUF1214" evidence="1">
    <location>
        <begin position="327"/>
        <end position="437"/>
    </location>
</feature>
<dbReference type="InterPro" id="IPR010679">
    <property type="entry name" value="DUF1254"/>
</dbReference>
<dbReference type="PANTHER" id="PTHR36509:SF2">
    <property type="entry name" value="BLL3101 PROTEIN"/>
    <property type="match status" value="1"/>
</dbReference>
<dbReference type="SUPFAM" id="SSF160935">
    <property type="entry name" value="VPA0735-like"/>
    <property type="match status" value="1"/>
</dbReference>
<dbReference type="Pfam" id="PF06742">
    <property type="entry name" value="DUF1214"/>
    <property type="match status" value="1"/>
</dbReference>
<keyword evidence="4" id="KW-1185">Reference proteome</keyword>
<feature type="domain" description="DUF1254" evidence="2">
    <location>
        <begin position="69"/>
        <end position="198"/>
    </location>
</feature>
<dbReference type="Gene3D" id="2.60.120.600">
    <property type="entry name" value="Domain of unknown function DUF1214, C-terminal domain"/>
    <property type="match status" value="1"/>
</dbReference>
<dbReference type="Pfam" id="PF06863">
    <property type="entry name" value="DUF1254"/>
    <property type="match status" value="1"/>
</dbReference>
<evidence type="ECO:0000313" key="4">
    <source>
        <dbReference type="Proteomes" id="UP001489897"/>
    </source>
</evidence>
<accession>A0ABU9RLC3</accession>
<dbReference type="Gene3D" id="2.60.40.1610">
    <property type="entry name" value="Domain of unknown function DUF1254"/>
    <property type="match status" value="1"/>
</dbReference>
<dbReference type="RefSeq" id="WP_342946142.1">
    <property type="nucleotide sequence ID" value="NZ_JAYMRV010000002.1"/>
</dbReference>
<proteinExistence type="predicted"/>